<feature type="domain" description="Potassium channel" evidence="2">
    <location>
        <begin position="80"/>
        <end position="146"/>
    </location>
</feature>
<dbReference type="Gene3D" id="1.10.287.70">
    <property type="match status" value="1"/>
</dbReference>
<evidence type="ECO:0000313" key="3">
    <source>
        <dbReference type="EMBL" id="GGD30396.1"/>
    </source>
</evidence>
<dbReference type="AlphaFoldDB" id="A0A916Y4F9"/>
<keyword evidence="1" id="KW-0472">Membrane</keyword>
<reference evidence="3 4" key="1">
    <citation type="journal article" date="2014" name="Int. J. Syst. Evol. Microbiol.">
        <title>Complete genome sequence of Corynebacterium casei LMG S-19264T (=DSM 44701T), isolated from a smear-ripened cheese.</title>
        <authorList>
            <consortium name="US DOE Joint Genome Institute (JGI-PGF)"/>
            <person name="Walter F."/>
            <person name="Albersmeier A."/>
            <person name="Kalinowski J."/>
            <person name="Ruckert C."/>
        </authorList>
    </citation>
    <scope>NUCLEOTIDE SEQUENCE [LARGE SCALE GENOMIC DNA]</scope>
    <source>
        <strain evidence="3 4">CGMCC 1.15358</strain>
    </source>
</reference>
<gene>
    <name evidence="3" type="ORF">GCM10010989_00590</name>
</gene>
<feature type="transmembrane region" description="Helical" evidence="1">
    <location>
        <begin position="21"/>
        <end position="41"/>
    </location>
</feature>
<dbReference type="RefSeq" id="WP_066765962.1">
    <property type="nucleotide sequence ID" value="NZ_BMIO01000001.1"/>
</dbReference>
<keyword evidence="4" id="KW-1185">Reference proteome</keyword>
<evidence type="ECO:0000256" key="1">
    <source>
        <dbReference type="SAM" id="Phobius"/>
    </source>
</evidence>
<dbReference type="SUPFAM" id="SSF81324">
    <property type="entry name" value="Voltage-gated potassium channels"/>
    <property type="match status" value="1"/>
</dbReference>
<organism evidence="3 4">
    <name type="scientific">Croceicoccus pelagius</name>
    <dbReference type="NCBI Taxonomy" id="1703341"/>
    <lineage>
        <taxon>Bacteria</taxon>
        <taxon>Pseudomonadati</taxon>
        <taxon>Pseudomonadota</taxon>
        <taxon>Alphaproteobacteria</taxon>
        <taxon>Sphingomonadales</taxon>
        <taxon>Erythrobacteraceae</taxon>
        <taxon>Croceicoccus</taxon>
    </lineage>
</organism>
<dbReference type="OrthoDB" id="2974133at2"/>
<dbReference type="EMBL" id="BMIO01000001">
    <property type="protein sequence ID" value="GGD30396.1"/>
    <property type="molecule type" value="Genomic_DNA"/>
</dbReference>
<dbReference type="Proteomes" id="UP000598997">
    <property type="component" value="Unassembled WGS sequence"/>
</dbReference>
<feature type="transmembrane region" description="Helical" evidence="1">
    <location>
        <begin position="122"/>
        <end position="146"/>
    </location>
</feature>
<proteinExistence type="predicted"/>
<dbReference type="Pfam" id="PF07885">
    <property type="entry name" value="Ion_trans_2"/>
    <property type="match status" value="1"/>
</dbReference>
<keyword evidence="1" id="KW-0812">Transmembrane</keyword>
<protein>
    <recommendedName>
        <fullName evidence="2">Potassium channel domain-containing protein</fullName>
    </recommendedName>
</protein>
<evidence type="ECO:0000313" key="4">
    <source>
        <dbReference type="Proteomes" id="UP000598997"/>
    </source>
</evidence>
<dbReference type="InterPro" id="IPR013099">
    <property type="entry name" value="K_chnl_dom"/>
</dbReference>
<keyword evidence="1" id="KW-1133">Transmembrane helix</keyword>
<sequence>MDDHTVQSIHILMPQLAWSTAMIMACVTVHGLGLALLTHFVHPSDSDQRVTHLPPVSFRGIMITLAIVYSLFIIHGLEIWMFALFFRAVGALPTLESAIYYSTISYGAIGYDDVAMASDWRIVGALEGICGIIMLGWSTAYFVRILGRLDVKKR</sequence>
<name>A0A916Y4F9_9SPHN</name>
<comment type="caution">
    <text evidence="3">The sequence shown here is derived from an EMBL/GenBank/DDBJ whole genome shotgun (WGS) entry which is preliminary data.</text>
</comment>
<feature type="transmembrane region" description="Helical" evidence="1">
    <location>
        <begin position="61"/>
        <end position="86"/>
    </location>
</feature>
<evidence type="ECO:0000259" key="2">
    <source>
        <dbReference type="Pfam" id="PF07885"/>
    </source>
</evidence>
<accession>A0A916Y4F9</accession>